<reference evidence="2 3" key="1">
    <citation type="submission" date="2021-06" db="EMBL/GenBank/DDBJ databases">
        <authorList>
            <person name="Palmer J.M."/>
        </authorList>
    </citation>
    <scope>NUCLEOTIDE SEQUENCE [LARGE SCALE GENOMIC DNA]</scope>
    <source>
        <strain evidence="3">if_2019</strain>
        <tissue evidence="2">Muscle</tissue>
    </source>
</reference>
<evidence type="ECO:0000313" key="3">
    <source>
        <dbReference type="Proteomes" id="UP001482620"/>
    </source>
</evidence>
<dbReference type="Proteomes" id="UP001482620">
    <property type="component" value="Unassembled WGS sequence"/>
</dbReference>
<accession>A0ABV0UM56</accession>
<keyword evidence="3" id="KW-1185">Reference proteome</keyword>
<name>A0ABV0UM56_9TELE</name>
<gene>
    <name evidence="2" type="ORF">ILYODFUR_033217</name>
</gene>
<evidence type="ECO:0000256" key="1">
    <source>
        <dbReference type="SAM" id="SignalP"/>
    </source>
</evidence>
<proteinExistence type="predicted"/>
<evidence type="ECO:0000313" key="2">
    <source>
        <dbReference type="EMBL" id="MEQ2245934.1"/>
    </source>
</evidence>
<sequence>MLLGTLPTLQFSNLAVLLTFLLQTPAPSAAFHWHNHQHYVFLGPQFPQHPLLLSTTFPFNVKDTNELRTYEGVDELSIQNKLRHIQFSVAYSSSNKSFALNKLFIRENFDLFFC</sequence>
<dbReference type="EMBL" id="JAHRIQ010075106">
    <property type="protein sequence ID" value="MEQ2245934.1"/>
    <property type="molecule type" value="Genomic_DNA"/>
</dbReference>
<feature type="chain" id="PRO_5045413926" evidence="1">
    <location>
        <begin position="31"/>
        <end position="114"/>
    </location>
</feature>
<feature type="signal peptide" evidence="1">
    <location>
        <begin position="1"/>
        <end position="30"/>
    </location>
</feature>
<protein>
    <submittedName>
        <fullName evidence="2">Uncharacterized protein</fullName>
    </submittedName>
</protein>
<keyword evidence="1" id="KW-0732">Signal</keyword>
<comment type="caution">
    <text evidence="2">The sequence shown here is derived from an EMBL/GenBank/DDBJ whole genome shotgun (WGS) entry which is preliminary data.</text>
</comment>
<organism evidence="2 3">
    <name type="scientific">Ilyodon furcidens</name>
    <name type="common">goldbreast splitfin</name>
    <dbReference type="NCBI Taxonomy" id="33524"/>
    <lineage>
        <taxon>Eukaryota</taxon>
        <taxon>Metazoa</taxon>
        <taxon>Chordata</taxon>
        <taxon>Craniata</taxon>
        <taxon>Vertebrata</taxon>
        <taxon>Euteleostomi</taxon>
        <taxon>Actinopterygii</taxon>
        <taxon>Neopterygii</taxon>
        <taxon>Teleostei</taxon>
        <taxon>Neoteleostei</taxon>
        <taxon>Acanthomorphata</taxon>
        <taxon>Ovalentaria</taxon>
        <taxon>Atherinomorphae</taxon>
        <taxon>Cyprinodontiformes</taxon>
        <taxon>Goodeidae</taxon>
        <taxon>Ilyodon</taxon>
    </lineage>
</organism>